<keyword evidence="6" id="KW-1003">Cell membrane</keyword>
<dbReference type="HAMAP" id="MF_02079">
    <property type="entry name" value="PGT_RodA"/>
    <property type="match status" value="1"/>
</dbReference>
<keyword evidence="6" id="KW-0573">Peptidoglycan synthesis</keyword>
<dbReference type="GO" id="GO:0032153">
    <property type="term" value="C:cell division site"/>
    <property type="evidence" value="ECO:0007669"/>
    <property type="project" value="TreeGrafter"/>
</dbReference>
<dbReference type="GO" id="GO:0051301">
    <property type="term" value="P:cell division"/>
    <property type="evidence" value="ECO:0007669"/>
    <property type="project" value="InterPro"/>
</dbReference>
<organism evidence="7">
    <name type="scientific">Proteinivorax tanatarense</name>
    <dbReference type="NCBI Taxonomy" id="1260629"/>
    <lineage>
        <taxon>Bacteria</taxon>
        <taxon>Bacillati</taxon>
        <taxon>Bacillota</taxon>
        <taxon>Clostridia</taxon>
        <taxon>Eubacteriales</taxon>
        <taxon>Proteinivoracaceae</taxon>
        <taxon>Proteinivorax</taxon>
    </lineage>
</organism>
<comment type="similarity">
    <text evidence="6">Belongs to the SEDS family. MrdB/RodA subfamily.</text>
</comment>
<keyword evidence="6" id="KW-0808">Transferase</keyword>
<name>A0AAU7VI70_9FIRM</name>
<feature type="transmembrane region" description="Helical" evidence="6">
    <location>
        <begin position="59"/>
        <end position="78"/>
    </location>
</feature>
<comment type="pathway">
    <text evidence="6">Cell wall biogenesis; peptidoglycan biosynthesis.</text>
</comment>
<evidence type="ECO:0000256" key="1">
    <source>
        <dbReference type="ARBA" id="ARBA00004141"/>
    </source>
</evidence>
<comment type="subcellular location">
    <subcellularLocation>
        <location evidence="6">Cell membrane</location>
        <topology evidence="6">Multi-pass membrane protein</topology>
    </subcellularLocation>
    <subcellularLocation>
        <location evidence="1">Membrane</location>
        <topology evidence="1">Multi-pass membrane protein</topology>
    </subcellularLocation>
</comment>
<dbReference type="PANTHER" id="PTHR30474:SF1">
    <property type="entry name" value="PEPTIDOGLYCAN GLYCOSYLTRANSFERASE MRDB"/>
    <property type="match status" value="1"/>
</dbReference>
<protein>
    <recommendedName>
        <fullName evidence="6">Peptidoglycan glycosyltransferase RodA</fullName>
        <shortName evidence="6">PGT</shortName>
        <ecNumber evidence="6">2.4.99.28</ecNumber>
    </recommendedName>
    <alternativeName>
        <fullName evidence="6">Cell elongation protein RodA</fullName>
    </alternativeName>
    <alternativeName>
        <fullName evidence="6">Cell wall polymerase</fullName>
    </alternativeName>
    <alternativeName>
        <fullName evidence="6">Peptidoglycan polymerase</fullName>
        <shortName evidence="6">PG polymerase</shortName>
    </alternativeName>
</protein>
<dbReference type="Pfam" id="PF01098">
    <property type="entry name" value="FTSW_RODA_SPOVE"/>
    <property type="match status" value="1"/>
</dbReference>
<feature type="transmembrane region" description="Helical" evidence="6">
    <location>
        <begin position="279"/>
        <end position="305"/>
    </location>
</feature>
<dbReference type="GO" id="GO:0008360">
    <property type="term" value="P:regulation of cell shape"/>
    <property type="evidence" value="ECO:0007669"/>
    <property type="project" value="UniProtKB-KW"/>
</dbReference>
<dbReference type="InterPro" id="IPR001182">
    <property type="entry name" value="FtsW/RodA"/>
</dbReference>
<feature type="transmembrane region" description="Helical" evidence="6">
    <location>
        <begin position="317"/>
        <end position="341"/>
    </location>
</feature>
<accession>A0AAU7VI70</accession>
<dbReference type="InterPro" id="IPR011923">
    <property type="entry name" value="RodA/MrdB"/>
</dbReference>
<evidence type="ECO:0000256" key="6">
    <source>
        <dbReference type="HAMAP-Rule" id="MF_02079"/>
    </source>
</evidence>
<comment type="catalytic activity">
    <reaction evidence="6">
        <text>[GlcNAc-(1-&gt;4)-Mur2Ac(oyl-L-Ala-gamma-D-Glu-L-Lys-D-Ala-D-Ala)](n)-di-trans,octa-cis-undecaprenyl diphosphate + beta-D-GlcNAc-(1-&gt;4)-Mur2Ac(oyl-L-Ala-gamma-D-Glu-L-Lys-D-Ala-D-Ala)-di-trans,octa-cis-undecaprenyl diphosphate = [GlcNAc-(1-&gt;4)-Mur2Ac(oyl-L-Ala-gamma-D-Glu-L-Lys-D-Ala-D-Ala)](n+1)-di-trans,octa-cis-undecaprenyl diphosphate + di-trans,octa-cis-undecaprenyl diphosphate + H(+)</text>
        <dbReference type="Rhea" id="RHEA:23708"/>
        <dbReference type="Rhea" id="RHEA-COMP:9602"/>
        <dbReference type="Rhea" id="RHEA-COMP:9603"/>
        <dbReference type="ChEBI" id="CHEBI:15378"/>
        <dbReference type="ChEBI" id="CHEBI:58405"/>
        <dbReference type="ChEBI" id="CHEBI:60033"/>
        <dbReference type="ChEBI" id="CHEBI:78435"/>
        <dbReference type="EC" id="2.4.99.28"/>
    </reaction>
</comment>
<dbReference type="EMBL" id="CP158367">
    <property type="protein sequence ID" value="XBX73772.1"/>
    <property type="molecule type" value="Genomic_DNA"/>
</dbReference>
<feature type="transmembrane region" description="Helical" evidence="6">
    <location>
        <begin position="173"/>
        <end position="190"/>
    </location>
</feature>
<dbReference type="GO" id="GO:0009252">
    <property type="term" value="P:peptidoglycan biosynthetic process"/>
    <property type="evidence" value="ECO:0007669"/>
    <property type="project" value="UniProtKB-UniRule"/>
</dbReference>
<keyword evidence="6" id="KW-0328">Glycosyltransferase</keyword>
<dbReference type="PANTHER" id="PTHR30474">
    <property type="entry name" value="CELL CYCLE PROTEIN"/>
    <property type="match status" value="1"/>
</dbReference>
<dbReference type="GO" id="GO:0015648">
    <property type="term" value="F:lipid-linked peptidoglycan transporter activity"/>
    <property type="evidence" value="ECO:0007669"/>
    <property type="project" value="TreeGrafter"/>
</dbReference>
<dbReference type="RefSeq" id="WP_350342534.1">
    <property type="nucleotide sequence ID" value="NZ_CP158367.1"/>
</dbReference>
<keyword evidence="2 6" id="KW-0812">Transmembrane</keyword>
<keyword evidence="5 6" id="KW-0472">Membrane</keyword>
<keyword evidence="4 6" id="KW-1133">Transmembrane helix</keyword>
<evidence type="ECO:0000313" key="7">
    <source>
        <dbReference type="EMBL" id="XBX73772.1"/>
    </source>
</evidence>
<feature type="transmembrane region" description="Helical" evidence="6">
    <location>
        <begin position="195"/>
        <end position="214"/>
    </location>
</feature>
<dbReference type="AlphaFoldDB" id="A0AAU7VI70"/>
<proteinExistence type="inferred from homology"/>
<dbReference type="EC" id="2.4.99.28" evidence="6"/>
<reference evidence="7" key="2">
    <citation type="submission" date="2024-06" db="EMBL/GenBank/DDBJ databases">
        <authorList>
            <person name="Petrova K.O."/>
            <person name="Toshchakov S.V."/>
            <person name="Boltjanskaja Y.V."/>
            <person name="Kevbrin V."/>
        </authorList>
    </citation>
    <scope>NUCLEOTIDE SEQUENCE</scope>
    <source>
        <strain evidence="7">Z-910T</strain>
    </source>
</reference>
<reference evidence="7" key="1">
    <citation type="journal article" date="2013" name="Extremophiles">
        <title>Proteinivorax tanatarense gen. nov., sp. nov., an anaerobic, haloalkaliphilic, proteolytic bacterium isolated from a decaying algal bloom, and proposal of Proteinivoraceae fam. nov.</title>
        <authorList>
            <person name="Kevbrin V."/>
            <person name="Boltyanskaya Y."/>
            <person name="Zhilina T."/>
            <person name="Kolganova T."/>
            <person name="Lavrentjeva E."/>
            <person name="Kuznetsov B."/>
        </authorList>
    </citation>
    <scope>NUCLEOTIDE SEQUENCE</scope>
    <source>
        <strain evidence="7">Z-910T</strain>
    </source>
</reference>
<dbReference type="GO" id="GO:0071555">
    <property type="term" value="P:cell wall organization"/>
    <property type="evidence" value="ECO:0007669"/>
    <property type="project" value="UniProtKB-KW"/>
</dbReference>
<evidence type="ECO:0000256" key="4">
    <source>
        <dbReference type="ARBA" id="ARBA00022989"/>
    </source>
</evidence>
<comment type="function">
    <text evidence="6">Peptidoglycan polymerase that is essential for cell wall elongation.</text>
</comment>
<feature type="transmembrane region" description="Helical" evidence="6">
    <location>
        <begin position="12"/>
        <end position="38"/>
    </location>
</feature>
<sequence length="384" mass="42120">MVNKNELSNFDIPLFVAMLLLSIIGIITVTSASLPYTVSSPGELIQALSEMPVNYLSRQLVWVAVGIFVIGFICFFDYRDFGRLSVLIYLVNLGLLLMVIFAGEKSMGAQRWVQISFFRLQPSEFAKIAITITLAKYISREDVKLENLADLVVPGIHVGIPMLLIFMQPDLGTSLVFSAIVFAMVFAAGLKWRYILLCLGTGIAGAVFAFFNILKPYQQQRLVVFTNPEAHYFDAGFQLIQSKIAVGAGGIADGSLWGKGIFQGAQSKLNFLPEAHTDFVFAVIAEEMGMIGAITVLFLFLFIIYRILLIAVQADTFGTYICVGVVAIMAFQLLINVGMTLSIMPVTGIPLPFITYGGSTYLSSAIGIGLVLNVGMRREKDHLF</sequence>
<gene>
    <name evidence="6 7" type="primary">rodA</name>
    <name evidence="7" type="ORF">PRVXT_001774</name>
</gene>
<keyword evidence="6" id="KW-0961">Cell wall biogenesis/degradation</keyword>
<dbReference type="GO" id="GO:0005886">
    <property type="term" value="C:plasma membrane"/>
    <property type="evidence" value="ECO:0007669"/>
    <property type="project" value="UniProtKB-SubCell"/>
</dbReference>
<dbReference type="GO" id="GO:0008955">
    <property type="term" value="F:peptidoglycan glycosyltransferase activity"/>
    <property type="evidence" value="ECO:0007669"/>
    <property type="project" value="UniProtKB-UniRule"/>
</dbReference>
<dbReference type="NCBIfam" id="TIGR02210">
    <property type="entry name" value="rodA_shape"/>
    <property type="match status" value="1"/>
</dbReference>
<keyword evidence="3 6" id="KW-0133">Cell shape</keyword>
<evidence type="ECO:0000256" key="3">
    <source>
        <dbReference type="ARBA" id="ARBA00022960"/>
    </source>
</evidence>
<feature type="transmembrane region" description="Helical" evidence="6">
    <location>
        <begin position="84"/>
        <end position="102"/>
    </location>
</feature>
<evidence type="ECO:0000256" key="2">
    <source>
        <dbReference type="ARBA" id="ARBA00022692"/>
    </source>
</evidence>
<feature type="transmembrane region" description="Helical" evidence="6">
    <location>
        <begin position="353"/>
        <end position="374"/>
    </location>
</feature>
<evidence type="ECO:0000256" key="5">
    <source>
        <dbReference type="ARBA" id="ARBA00023136"/>
    </source>
</evidence>